<dbReference type="InterPro" id="IPR018060">
    <property type="entry name" value="HTH_AraC"/>
</dbReference>
<dbReference type="KEGG" id="asem:NNL22_16625"/>
<dbReference type="GO" id="GO:0005829">
    <property type="term" value="C:cytosol"/>
    <property type="evidence" value="ECO:0007669"/>
    <property type="project" value="TreeGrafter"/>
</dbReference>
<dbReference type="AlphaFoldDB" id="A0A9E8HRU4"/>
<evidence type="ECO:0000313" key="6">
    <source>
        <dbReference type="Proteomes" id="UP001164472"/>
    </source>
</evidence>
<dbReference type="Pfam" id="PF12833">
    <property type="entry name" value="HTH_18"/>
    <property type="match status" value="1"/>
</dbReference>
<name>A0A9E8HRU4_9ALTE</name>
<dbReference type="GO" id="GO:0000976">
    <property type="term" value="F:transcription cis-regulatory region binding"/>
    <property type="evidence" value="ECO:0007669"/>
    <property type="project" value="TreeGrafter"/>
</dbReference>
<reference evidence="5" key="1">
    <citation type="submission" date="2022-07" db="EMBL/GenBank/DDBJ databases">
        <title>Alkalimarinus sp. nov., isolated from gut of a Alitta virens.</title>
        <authorList>
            <person name="Yang A.I."/>
            <person name="Shin N.-R."/>
        </authorList>
    </citation>
    <scope>NUCLEOTIDE SEQUENCE</scope>
    <source>
        <strain evidence="5">FA028</strain>
    </source>
</reference>
<dbReference type="InterPro" id="IPR020449">
    <property type="entry name" value="Tscrpt_reg_AraC-type_HTH"/>
</dbReference>
<evidence type="ECO:0000256" key="3">
    <source>
        <dbReference type="ARBA" id="ARBA00023163"/>
    </source>
</evidence>
<dbReference type="PRINTS" id="PR00032">
    <property type="entry name" value="HTHARAC"/>
</dbReference>
<organism evidence="5 6">
    <name type="scientific">Alkalimarinus sediminis</name>
    <dbReference type="NCBI Taxonomy" id="1632866"/>
    <lineage>
        <taxon>Bacteria</taxon>
        <taxon>Pseudomonadati</taxon>
        <taxon>Pseudomonadota</taxon>
        <taxon>Gammaproteobacteria</taxon>
        <taxon>Alteromonadales</taxon>
        <taxon>Alteromonadaceae</taxon>
        <taxon>Alkalimarinus</taxon>
    </lineage>
</organism>
<protein>
    <submittedName>
        <fullName evidence="5">AraC family transcriptional regulator</fullName>
    </submittedName>
</protein>
<dbReference type="PANTHER" id="PTHR47894">
    <property type="entry name" value="HTH-TYPE TRANSCRIPTIONAL REGULATOR GADX"/>
    <property type="match status" value="1"/>
</dbReference>
<dbReference type="Pfam" id="PF12625">
    <property type="entry name" value="Arabinose_bd"/>
    <property type="match status" value="1"/>
</dbReference>
<proteinExistence type="predicted"/>
<evidence type="ECO:0000256" key="1">
    <source>
        <dbReference type="ARBA" id="ARBA00023015"/>
    </source>
</evidence>
<dbReference type="PROSITE" id="PS01124">
    <property type="entry name" value="HTH_ARAC_FAMILY_2"/>
    <property type="match status" value="1"/>
</dbReference>
<dbReference type="InterPro" id="IPR032687">
    <property type="entry name" value="AraC-type_N"/>
</dbReference>
<gene>
    <name evidence="5" type="ORF">NNL22_16625</name>
</gene>
<dbReference type="PANTHER" id="PTHR47894:SF1">
    <property type="entry name" value="HTH-TYPE TRANSCRIPTIONAL REGULATOR VQSM"/>
    <property type="match status" value="1"/>
</dbReference>
<keyword evidence="6" id="KW-1185">Reference proteome</keyword>
<keyword evidence="1" id="KW-0805">Transcription regulation</keyword>
<dbReference type="InterPro" id="IPR009057">
    <property type="entry name" value="Homeodomain-like_sf"/>
</dbReference>
<evidence type="ECO:0000313" key="5">
    <source>
        <dbReference type="EMBL" id="UZW74624.1"/>
    </source>
</evidence>
<sequence length="334" mass="38124">MNLNDIKIPGVYLFALSECMDDFGIEPFRWLKGSGFTKIDSSFIESSIDFPVFRTLVLRAVRCSKNQALGISVGHRLSLQSHGVLGFALMNCDNLLSAIKLVEQYISIRMPLVKLTVNYQNGLFIALLEENIPLNDLRIIIFDAILVTIKAALDQLMPSLKKDLTLCFPYARHKNVPYGNLSECTLQFNEPAASIQFSQHYLSEPIPFANLAGYLEAEMLCSKELKSLEHETTYKSKIKQKLLENTEFPTQTVMASWFNMTSRTLHRRLIAEGTSYREILEEVKQALAITYLANSKMTIKEIAYFLGYEDDRNFSRAFKRWKGLSPSKYRSLNL</sequence>
<accession>A0A9E8HRU4</accession>
<dbReference type="GO" id="GO:0003700">
    <property type="term" value="F:DNA-binding transcription factor activity"/>
    <property type="evidence" value="ECO:0007669"/>
    <property type="project" value="InterPro"/>
</dbReference>
<dbReference type="SMART" id="SM00342">
    <property type="entry name" value="HTH_ARAC"/>
    <property type="match status" value="1"/>
</dbReference>
<dbReference type="Proteomes" id="UP001164472">
    <property type="component" value="Chromosome"/>
</dbReference>
<dbReference type="Gene3D" id="1.10.10.60">
    <property type="entry name" value="Homeodomain-like"/>
    <property type="match status" value="1"/>
</dbReference>
<dbReference type="SUPFAM" id="SSF46689">
    <property type="entry name" value="Homeodomain-like"/>
    <property type="match status" value="1"/>
</dbReference>
<keyword evidence="2" id="KW-0238">DNA-binding</keyword>
<feature type="domain" description="HTH araC/xylS-type" evidence="4">
    <location>
        <begin position="236"/>
        <end position="332"/>
    </location>
</feature>
<evidence type="ECO:0000259" key="4">
    <source>
        <dbReference type="PROSITE" id="PS01124"/>
    </source>
</evidence>
<keyword evidence="3" id="KW-0804">Transcription</keyword>
<dbReference type="RefSeq" id="WP_251813088.1">
    <property type="nucleotide sequence ID" value="NZ_CP101527.1"/>
</dbReference>
<evidence type="ECO:0000256" key="2">
    <source>
        <dbReference type="ARBA" id="ARBA00023125"/>
    </source>
</evidence>
<dbReference type="EMBL" id="CP101527">
    <property type="protein sequence ID" value="UZW74624.1"/>
    <property type="molecule type" value="Genomic_DNA"/>
</dbReference>